<keyword evidence="2" id="KW-0433">Leucine-rich repeat</keyword>
<dbReference type="Gene3D" id="1.10.8.430">
    <property type="entry name" value="Helical domain of apoptotic protease-activating factors"/>
    <property type="match status" value="1"/>
</dbReference>
<keyword evidence="4" id="KW-0547">Nucleotide-binding</keyword>
<evidence type="ECO:0000256" key="4">
    <source>
        <dbReference type="ARBA" id="ARBA00022741"/>
    </source>
</evidence>
<dbReference type="Pfam" id="PF23559">
    <property type="entry name" value="WHD_DRP"/>
    <property type="match status" value="1"/>
</dbReference>
<comment type="caution">
    <text evidence="12">The sequence shown here is derived from an EMBL/GenBank/DDBJ whole genome shotgun (WGS) entry which is preliminary data.</text>
</comment>
<evidence type="ECO:0000259" key="9">
    <source>
        <dbReference type="Pfam" id="PF23559"/>
    </source>
</evidence>
<reference evidence="12" key="1">
    <citation type="submission" date="2019-10" db="EMBL/GenBank/DDBJ databases">
        <authorList>
            <person name="Zhang R."/>
            <person name="Pan Y."/>
            <person name="Wang J."/>
            <person name="Ma R."/>
            <person name="Yu S."/>
        </authorList>
    </citation>
    <scope>NUCLEOTIDE SEQUENCE</scope>
    <source>
        <strain evidence="12">LA-IB0</strain>
        <tissue evidence="12">Leaf</tissue>
    </source>
</reference>
<dbReference type="InterPro" id="IPR002182">
    <property type="entry name" value="NB-ARC"/>
</dbReference>
<feature type="domain" description="R13L1/DRL21-like LRR repeat region" evidence="11">
    <location>
        <begin position="763"/>
        <end position="892"/>
    </location>
</feature>
<dbReference type="PROSITE" id="PS51450">
    <property type="entry name" value="LRR"/>
    <property type="match status" value="1"/>
</dbReference>
<proteinExistence type="inferred from homology"/>
<dbReference type="Gene3D" id="1.20.5.4130">
    <property type="match status" value="1"/>
</dbReference>
<dbReference type="PANTHER" id="PTHR36766">
    <property type="entry name" value="PLANT BROAD-SPECTRUM MILDEW RESISTANCE PROTEIN RPW8"/>
    <property type="match status" value="1"/>
</dbReference>
<dbReference type="Proteomes" id="UP000826271">
    <property type="component" value="Unassembled WGS sequence"/>
</dbReference>
<dbReference type="InterPro" id="IPR032675">
    <property type="entry name" value="LRR_dom_sf"/>
</dbReference>
<dbReference type="FunFam" id="1.10.10.10:FF:000322">
    <property type="entry name" value="Probable disease resistance protein At1g63360"/>
    <property type="match status" value="1"/>
</dbReference>
<dbReference type="Gene3D" id="3.80.10.10">
    <property type="entry name" value="Ribonuclease Inhibitor"/>
    <property type="match status" value="2"/>
</dbReference>
<keyword evidence="13" id="KW-1185">Reference proteome</keyword>
<dbReference type="PRINTS" id="PR00364">
    <property type="entry name" value="DISEASERSIST"/>
</dbReference>
<dbReference type="InterPro" id="IPR027417">
    <property type="entry name" value="P-loop_NTPase"/>
</dbReference>
<evidence type="ECO:0000259" key="10">
    <source>
        <dbReference type="Pfam" id="PF23598"/>
    </source>
</evidence>
<evidence type="ECO:0000256" key="5">
    <source>
        <dbReference type="ARBA" id="ARBA00022821"/>
    </source>
</evidence>
<dbReference type="EMBL" id="WHWC01000007">
    <property type="protein sequence ID" value="KAG8380078.1"/>
    <property type="molecule type" value="Genomic_DNA"/>
</dbReference>
<evidence type="ECO:0000259" key="7">
    <source>
        <dbReference type="Pfam" id="PF00931"/>
    </source>
</evidence>
<dbReference type="Pfam" id="PF00931">
    <property type="entry name" value="NB-ARC"/>
    <property type="match status" value="1"/>
</dbReference>
<evidence type="ECO:0000256" key="6">
    <source>
        <dbReference type="ARBA" id="ARBA00022840"/>
    </source>
</evidence>
<keyword evidence="5" id="KW-0611">Plant defense</keyword>
<dbReference type="GO" id="GO:0043531">
    <property type="term" value="F:ADP binding"/>
    <property type="evidence" value="ECO:0007669"/>
    <property type="project" value="InterPro"/>
</dbReference>
<dbReference type="InterPro" id="IPR036388">
    <property type="entry name" value="WH-like_DNA-bd_sf"/>
</dbReference>
<dbReference type="GO" id="GO:0006952">
    <property type="term" value="P:defense response"/>
    <property type="evidence" value="ECO:0007669"/>
    <property type="project" value="UniProtKB-KW"/>
</dbReference>
<feature type="domain" description="Disease resistance N-terminal" evidence="8">
    <location>
        <begin position="5"/>
        <end position="91"/>
    </location>
</feature>
<dbReference type="Gene3D" id="1.10.10.10">
    <property type="entry name" value="Winged helix-like DNA-binding domain superfamily/Winged helix DNA-binding domain"/>
    <property type="match status" value="1"/>
</dbReference>
<dbReference type="PANTHER" id="PTHR36766:SF45">
    <property type="entry name" value="NB-ARC DOMAIN-CONTAINING PROTEIN"/>
    <property type="match status" value="1"/>
</dbReference>
<dbReference type="Pfam" id="PF00560">
    <property type="entry name" value="LRR_1"/>
    <property type="match status" value="1"/>
</dbReference>
<feature type="domain" description="Disease resistance R13L4/SHOC-2-like LRR" evidence="10">
    <location>
        <begin position="559"/>
        <end position="656"/>
    </location>
</feature>
<dbReference type="GO" id="GO:0051707">
    <property type="term" value="P:response to other organism"/>
    <property type="evidence" value="ECO:0007669"/>
    <property type="project" value="UniProtKB-ARBA"/>
</dbReference>
<dbReference type="InterPro" id="IPR056789">
    <property type="entry name" value="LRR_R13L1-DRL21"/>
</dbReference>
<dbReference type="SUPFAM" id="SSF52540">
    <property type="entry name" value="P-loop containing nucleoside triphosphate hydrolases"/>
    <property type="match status" value="1"/>
</dbReference>
<dbReference type="Gene3D" id="3.40.50.300">
    <property type="entry name" value="P-loop containing nucleotide triphosphate hydrolases"/>
    <property type="match status" value="1"/>
</dbReference>
<dbReference type="InterPro" id="IPR001611">
    <property type="entry name" value="Leu-rich_rpt"/>
</dbReference>
<dbReference type="SMART" id="SM00369">
    <property type="entry name" value="LRR_TYP"/>
    <property type="match status" value="4"/>
</dbReference>
<feature type="domain" description="NB-ARC" evidence="7">
    <location>
        <begin position="179"/>
        <end position="351"/>
    </location>
</feature>
<dbReference type="SUPFAM" id="SSF52058">
    <property type="entry name" value="L domain-like"/>
    <property type="match status" value="1"/>
</dbReference>
<evidence type="ECO:0000256" key="3">
    <source>
        <dbReference type="ARBA" id="ARBA00022737"/>
    </source>
</evidence>
<dbReference type="InterPro" id="IPR041118">
    <property type="entry name" value="Rx_N"/>
</dbReference>
<evidence type="ECO:0000256" key="1">
    <source>
        <dbReference type="ARBA" id="ARBA00008894"/>
    </source>
</evidence>
<name>A0AAV6XLR6_9LAMI</name>
<dbReference type="InterPro" id="IPR038005">
    <property type="entry name" value="RX-like_CC"/>
</dbReference>
<dbReference type="Pfam" id="PF25019">
    <property type="entry name" value="LRR_R13L1-DRL21"/>
    <property type="match status" value="1"/>
</dbReference>
<dbReference type="GO" id="GO:0005524">
    <property type="term" value="F:ATP binding"/>
    <property type="evidence" value="ECO:0007669"/>
    <property type="project" value="UniProtKB-KW"/>
</dbReference>
<evidence type="ECO:0000313" key="13">
    <source>
        <dbReference type="Proteomes" id="UP000826271"/>
    </source>
</evidence>
<dbReference type="InterPro" id="IPR006553">
    <property type="entry name" value="Leu-rich_rpt_Cys-con_subtyp"/>
</dbReference>
<dbReference type="SMART" id="SM00367">
    <property type="entry name" value="LRR_CC"/>
    <property type="match status" value="3"/>
</dbReference>
<dbReference type="CDD" id="cd14798">
    <property type="entry name" value="RX-CC_like"/>
    <property type="match status" value="1"/>
</dbReference>
<dbReference type="InterPro" id="IPR058922">
    <property type="entry name" value="WHD_DRP"/>
</dbReference>
<accession>A0AAV6XLR6</accession>
<dbReference type="InterPro" id="IPR055414">
    <property type="entry name" value="LRR_R13L4/SHOC2-like"/>
</dbReference>
<gene>
    <name evidence="12" type="ORF">BUALT_Bualt07G0156200</name>
</gene>
<evidence type="ECO:0000256" key="2">
    <source>
        <dbReference type="ARBA" id="ARBA00022614"/>
    </source>
</evidence>
<dbReference type="Pfam" id="PF23598">
    <property type="entry name" value="LRR_14"/>
    <property type="match status" value="1"/>
</dbReference>
<comment type="similarity">
    <text evidence="1">Belongs to the disease resistance NB-LRR family.</text>
</comment>
<keyword evidence="6" id="KW-0067">ATP-binding</keyword>
<protein>
    <submittedName>
        <fullName evidence="12">Uncharacterized protein</fullName>
    </submittedName>
</protein>
<evidence type="ECO:0000313" key="12">
    <source>
        <dbReference type="EMBL" id="KAG8380078.1"/>
    </source>
</evidence>
<dbReference type="InterPro" id="IPR003591">
    <property type="entry name" value="Leu-rich_rpt_typical-subtyp"/>
</dbReference>
<keyword evidence="3" id="KW-0677">Repeat</keyword>
<dbReference type="Pfam" id="PF18052">
    <property type="entry name" value="Rx_N"/>
    <property type="match status" value="1"/>
</dbReference>
<dbReference type="AlphaFoldDB" id="A0AAV6XLR6"/>
<feature type="domain" description="Disease resistance protein winged helix" evidence="9">
    <location>
        <begin position="437"/>
        <end position="508"/>
    </location>
</feature>
<dbReference type="InterPro" id="IPR042197">
    <property type="entry name" value="Apaf_helical"/>
</dbReference>
<organism evidence="12 13">
    <name type="scientific">Buddleja alternifolia</name>
    <dbReference type="NCBI Taxonomy" id="168488"/>
    <lineage>
        <taxon>Eukaryota</taxon>
        <taxon>Viridiplantae</taxon>
        <taxon>Streptophyta</taxon>
        <taxon>Embryophyta</taxon>
        <taxon>Tracheophyta</taxon>
        <taxon>Spermatophyta</taxon>
        <taxon>Magnoliopsida</taxon>
        <taxon>eudicotyledons</taxon>
        <taxon>Gunneridae</taxon>
        <taxon>Pentapetalae</taxon>
        <taxon>asterids</taxon>
        <taxon>lamiids</taxon>
        <taxon>Lamiales</taxon>
        <taxon>Scrophulariaceae</taxon>
        <taxon>Buddlejeae</taxon>
        <taxon>Buddleja</taxon>
    </lineage>
</organism>
<evidence type="ECO:0000259" key="8">
    <source>
        <dbReference type="Pfam" id="PF18052"/>
    </source>
</evidence>
<evidence type="ECO:0000259" key="11">
    <source>
        <dbReference type="Pfam" id="PF25019"/>
    </source>
</evidence>
<sequence length="1027" mass="117945">MAEAIVSIVLEQLAEIVKKHIQEEVSLVTGVKKEILYLSDELKTIQNVLDDAERRGYKEKTIQHWLNKLEDTSYDIADVLDEWNYAILKLQIEGPDNVVTPKPKVCPFIPSPCLCFEKVTFRRDIAKKIKGLKERMDMIVKEKARYDFIVAQPVEPKKSDRVKTTSFVEVEEIQGRGEDKDAVVSKLLEGADQEERNPRVISIVGTGGIGKTTLAQLVYNDDGVTNCFKKKIWVCVSDVSDEVKIAKGLVEQVNGSAPNLNELESLLKCLEDSISGEKFLLVLDDVWTEYCTKWEPLKKSLKRGGLGSKILITTRSERVAKMMGTTENEIHRLGLLSHEDCWLLMRGIAFIERTEEDCEKLKDIGWDIANKCKGLPLAAKVLGSLLRFKDDVQEWEHVLDSEIWQLKEAEVELFPHLFLSYNELSPAMKRCFSYCAIFPKDFQIDVEKLIRMWMALGYLSSGGSSGDLELRGREYFDNLIMRSFFQEFCKHFDGSTSCKMHDIVHDFAQFLRKNKSHDNNMAGLDGRDRTTTKELFQSQIKVYRSLICEDILPFTHLSKSLSVLRVLECGPVEREIENLTRLRYLQLKHCPRLDHIPQSIFKLYNLETLYLNDLGLKEIPEEIGNLINLRHLDLSHNYNLEKLPETIYNLHNLETLYLKFLGLEEIPDEIGNLINLRHLDLSRNSKLRKLPETIYNLHHLRTLNLGLCDDLQDLHEGIERLVNLKQFINKNTAIERLPSGLQQLTSLETLNKLITGRGCSKLGYLNKLDKLSGEIKLFISLDDAEDVIEARKAKLRKKIHIKELHLTFLDQIKDITDEEKESIRNDVMEALQPPPNLTRLEIVSCQGIKFAGWIASSLDNLRVLGIHWCNYWSTLPPLGKLPRLEELRVSGMGKLEILGREFLGIASLSDDINTSSSSSSSSMVIGFPKLKELNMSWCNNLKEWEDITTEEEESATVSIMPCLETLVIQRCNQLRVLPHRLLRKASSLRHLEMGDCDHLYERYKDKEGSDWRSLSRIPQVELSHKWN</sequence>